<dbReference type="InterPro" id="IPR012677">
    <property type="entry name" value="Nucleotide-bd_a/b_plait_sf"/>
</dbReference>
<protein>
    <recommendedName>
        <fullName evidence="4">RRM domain-containing protein</fullName>
    </recommendedName>
</protein>
<organism evidence="5 6">
    <name type="scientific">Crotalaria pallida</name>
    <name type="common">Smooth rattlebox</name>
    <name type="synonym">Crotalaria striata</name>
    <dbReference type="NCBI Taxonomy" id="3830"/>
    <lineage>
        <taxon>Eukaryota</taxon>
        <taxon>Viridiplantae</taxon>
        <taxon>Streptophyta</taxon>
        <taxon>Embryophyta</taxon>
        <taxon>Tracheophyta</taxon>
        <taxon>Spermatophyta</taxon>
        <taxon>Magnoliopsida</taxon>
        <taxon>eudicotyledons</taxon>
        <taxon>Gunneridae</taxon>
        <taxon>Pentapetalae</taxon>
        <taxon>rosids</taxon>
        <taxon>fabids</taxon>
        <taxon>Fabales</taxon>
        <taxon>Fabaceae</taxon>
        <taxon>Papilionoideae</taxon>
        <taxon>50 kb inversion clade</taxon>
        <taxon>genistoids sensu lato</taxon>
        <taxon>core genistoids</taxon>
        <taxon>Crotalarieae</taxon>
        <taxon>Crotalaria</taxon>
    </lineage>
</organism>
<dbReference type="Proteomes" id="UP001372338">
    <property type="component" value="Unassembled WGS sequence"/>
</dbReference>
<dbReference type="EMBL" id="JAYWIO010000006">
    <property type="protein sequence ID" value="KAK7257793.1"/>
    <property type="molecule type" value="Genomic_DNA"/>
</dbReference>
<dbReference type="SMART" id="SM00360">
    <property type="entry name" value="RRM"/>
    <property type="match status" value="1"/>
</dbReference>
<evidence type="ECO:0000256" key="2">
    <source>
        <dbReference type="PROSITE-ProRule" id="PRU00176"/>
    </source>
</evidence>
<evidence type="ECO:0000313" key="6">
    <source>
        <dbReference type="Proteomes" id="UP001372338"/>
    </source>
</evidence>
<dbReference type="InterPro" id="IPR051229">
    <property type="entry name" value="ALYREF_mRNA_export"/>
</dbReference>
<dbReference type="PANTHER" id="PTHR19965:SF35">
    <property type="entry name" value="RNA ANNEALING PROTEIN YRA1"/>
    <property type="match status" value="1"/>
</dbReference>
<dbReference type="PROSITE" id="PS50102">
    <property type="entry name" value="RRM"/>
    <property type="match status" value="1"/>
</dbReference>
<accession>A0AAN9EPX0</accession>
<dbReference type="AlphaFoldDB" id="A0AAN9EPX0"/>
<evidence type="ECO:0000256" key="1">
    <source>
        <dbReference type="ARBA" id="ARBA00022884"/>
    </source>
</evidence>
<comment type="caution">
    <text evidence="5">The sequence shown here is derived from an EMBL/GenBank/DDBJ whole genome shotgun (WGS) entry which is preliminary data.</text>
</comment>
<evidence type="ECO:0000313" key="5">
    <source>
        <dbReference type="EMBL" id="KAK7257793.1"/>
    </source>
</evidence>
<dbReference type="CDD" id="cd12680">
    <property type="entry name" value="RRM_THOC4"/>
    <property type="match status" value="1"/>
</dbReference>
<dbReference type="SUPFAM" id="SSF54928">
    <property type="entry name" value="RNA-binding domain, RBD"/>
    <property type="match status" value="1"/>
</dbReference>
<dbReference type="PANTHER" id="PTHR19965">
    <property type="entry name" value="RNA AND EXPORT FACTOR BINDING PROTEIN"/>
    <property type="match status" value="1"/>
</dbReference>
<dbReference type="InterPro" id="IPR035979">
    <property type="entry name" value="RBD_domain_sf"/>
</dbReference>
<keyword evidence="6" id="KW-1185">Reference proteome</keyword>
<dbReference type="InterPro" id="IPR000504">
    <property type="entry name" value="RRM_dom"/>
</dbReference>
<gene>
    <name evidence="5" type="ORF">RIF29_32025</name>
</gene>
<keyword evidence="1 2" id="KW-0694">RNA-binding</keyword>
<name>A0AAN9EPX0_CROPI</name>
<proteinExistence type="predicted"/>
<dbReference type="GO" id="GO:0006406">
    <property type="term" value="P:mRNA export from nucleus"/>
    <property type="evidence" value="ECO:0007669"/>
    <property type="project" value="TreeGrafter"/>
</dbReference>
<feature type="compositionally biased region" description="Basic residues" evidence="3">
    <location>
        <begin position="20"/>
        <end position="32"/>
    </location>
</feature>
<dbReference type="GO" id="GO:0003729">
    <property type="term" value="F:mRNA binding"/>
    <property type="evidence" value="ECO:0007669"/>
    <property type="project" value="TreeGrafter"/>
</dbReference>
<sequence length="193" mass="21190">MAASLYTSLDDIIIKNTAKHKSGSYNHRRRAPPSRYGPGPDRRFPNHSVSRAAPYVEAPETKWKHDLYAEQNVVAYSGGRASSSMETETKLYITNLDYGVSDDDIKELFSEVGVLKNHGIHYDKSGRSKGTAEVVFLRGADAVAAVKRYNNVQLDGKLMKIEVVGANISIPVVVPPAYRGLGTNAIPQWSALN</sequence>
<dbReference type="GO" id="GO:0005634">
    <property type="term" value="C:nucleus"/>
    <property type="evidence" value="ECO:0007669"/>
    <property type="project" value="TreeGrafter"/>
</dbReference>
<reference evidence="5 6" key="1">
    <citation type="submission" date="2024-01" db="EMBL/GenBank/DDBJ databases">
        <title>The genomes of 5 underutilized Papilionoideae crops provide insights into root nodulation and disease resistanc.</title>
        <authorList>
            <person name="Yuan L."/>
        </authorList>
    </citation>
    <scope>NUCLEOTIDE SEQUENCE [LARGE SCALE GENOMIC DNA]</scope>
    <source>
        <strain evidence="5">ZHUSHIDOU_FW_LH</strain>
        <tissue evidence="5">Leaf</tissue>
    </source>
</reference>
<feature type="domain" description="RRM" evidence="4">
    <location>
        <begin position="89"/>
        <end position="166"/>
    </location>
</feature>
<feature type="region of interest" description="Disordered" evidence="3">
    <location>
        <begin position="20"/>
        <end position="47"/>
    </location>
</feature>
<evidence type="ECO:0000259" key="4">
    <source>
        <dbReference type="PROSITE" id="PS50102"/>
    </source>
</evidence>
<evidence type="ECO:0000256" key="3">
    <source>
        <dbReference type="SAM" id="MobiDB-lite"/>
    </source>
</evidence>
<dbReference type="Gene3D" id="3.30.70.330">
    <property type="match status" value="1"/>
</dbReference>
<dbReference type="Pfam" id="PF00076">
    <property type="entry name" value="RRM_1"/>
    <property type="match status" value="1"/>
</dbReference>